<dbReference type="PATRIC" id="fig|1398.25.peg.3358"/>
<comment type="caution">
    <text evidence="1">The sequence shown here is derived from an EMBL/GenBank/DDBJ whole genome shotgun (WGS) entry which is preliminary data.</text>
</comment>
<name>A0A150KE92_HEYCO</name>
<gene>
    <name evidence="1" type="ORF">B4099_0867</name>
</gene>
<dbReference type="AlphaFoldDB" id="A0A150KE92"/>
<organism evidence="1 2">
    <name type="scientific">Heyndrickxia coagulans</name>
    <name type="common">Weizmannia coagulans</name>
    <dbReference type="NCBI Taxonomy" id="1398"/>
    <lineage>
        <taxon>Bacteria</taxon>
        <taxon>Bacillati</taxon>
        <taxon>Bacillota</taxon>
        <taxon>Bacilli</taxon>
        <taxon>Bacillales</taxon>
        <taxon>Bacillaceae</taxon>
        <taxon>Heyndrickxia</taxon>
    </lineage>
</organism>
<accession>A0A150KE92</accession>
<evidence type="ECO:0000313" key="2">
    <source>
        <dbReference type="Proteomes" id="UP000075304"/>
    </source>
</evidence>
<dbReference type="EMBL" id="LQYI01000065">
    <property type="protein sequence ID" value="KYC67852.1"/>
    <property type="molecule type" value="Genomic_DNA"/>
</dbReference>
<evidence type="ECO:0000313" key="1">
    <source>
        <dbReference type="EMBL" id="KYC67852.1"/>
    </source>
</evidence>
<sequence length="39" mass="4309">MAWNTRLSGMPLKHHVDRYAVYHCPFGAAGAARGIRALI</sequence>
<protein>
    <submittedName>
        <fullName evidence="1">Uncharacterized protein</fullName>
    </submittedName>
</protein>
<dbReference type="Proteomes" id="UP000075304">
    <property type="component" value="Unassembled WGS sequence"/>
</dbReference>
<reference evidence="1 2" key="1">
    <citation type="submission" date="2016-01" db="EMBL/GenBank/DDBJ databases">
        <title>Genome Sequences of Twelve Sporeforming Bacillus Species Isolated from Foods.</title>
        <authorList>
            <person name="Berendsen E.M."/>
            <person name="Wells-Bennik M.H."/>
            <person name="Krawcyk A.O."/>
            <person name="De Jong A."/>
            <person name="Holsappel S."/>
            <person name="Eijlander R.T."/>
            <person name="Kuipers O.P."/>
        </authorList>
    </citation>
    <scope>NUCLEOTIDE SEQUENCE [LARGE SCALE GENOMIC DNA]</scope>
    <source>
        <strain evidence="1 2">B4099</strain>
    </source>
</reference>
<proteinExistence type="predicted"/>